<dbReference type="PIRSF" id="PIRSF006910">
    <property type="entry name" value="NA_bind_Rv2694c_prd"/>
    <property type="match status" value="1"/>
</dbReference>
<name>A0A6J4L984_9ACTN</name>
<dbReference type="EMBL" id="CADCUD010000083">
    <property type="protein sequence ID" value="CAA9327233.1"/>
    <property type="molecule type" value="Genomic_DNA"/>
</dbReference>
<evidence type="ECO:0000256" key="1">
    <source>
        <dbReference type="SAM" id="MobiDB-lite"/>
    </source>
</evidence>
<organism evidence="2">
    <name type="scientific">uncultured Nocardioidaceae bacterium</name>
    <dbReference type="NCBI Taxonomy" id="253824"/>
    <lineage>
        <taxon>Bacteria</taxon>
        <taxon>Bacillati</taxon>
        <taxon>Actinomycetota</taxon>
        <taxon>Actinomycetes</taxon>
        <taxon>Propionibacteriales</taxon>
        <taxon>Nocardioidaceae</taxon>
        <taxon>environmental samples</taxon>
    </lineage>
</organism>
<sequence length="121" mass="13161">MRESGFLRRTMERLSSSTGDLEAAELRDEAQANGCRPVAAYADRDLVTVHGSLTAVTQRPLGGVCTLEAELDDGSGKVTLIWLGQRRIAGITPGRPIKVSGRLSCDEGRRVLYNPRYELTG</sequence>
<dbReference type="InterPro" id="IPR016499">
    <property type="entry name" value="NucleicA-bd_Rv2694c_prd"/>
</dbReference>
<dbReference type="AlphaFoldDB" id="A0A6J4L984"/>
<feature type="compositionally biased region" description="Basic and acidic residues" evidence="1">
    <location>
        <begin position="1"/>
        <end position="12"/>
    </location>
</feature>
<dbReference type="CDD" id="cd04488">
    <property type="entry name" value="RecG_wedge_OBF"/>
    <property type="match status" value="1"/>
</dbReference>
<feature type="region of interest" description="Disordered" evidence="1">
    <location>
        <begin position="1"/>
        <end position="22"/>
    </location>
</feature>
<reference evidence="2" key="1">
    <citation type="submission" date="2020-02" db="EMBL/GenBank/DDBJ databases">
        <authorList>
            <person name="Meier V. D."/>
        </authorList>
    </citation>
    <scope>NUCLEOTIDE SEQUENCE</scope>
    <source>
        <strain evidence="2">AVDCRST_MAG46</strain>
    </source>
</reference>
<gene>
    <name evidence="2" type="ORF">AVDCRST_MAG46-1202</name>
</gene>
<proteinExistence type="predicted"/>
<evidence type="ECO:0000313" key="2">
    <source>
        <dbReference type="EMBL" id="CAA9327233.1"/>
    </source>
</evidence>
<evidence type="ECO:0008006" key="3">
    <source>
        <dbReference type="Google" id="ProtNLM"/>
    </source>
</evidence>
<accession>A0A6J4L984</accession>
<dbReference type="Gene3D" id="2.40.50.140">
    <property type="entry name" value="Nucleic acid-binding proteins"/>
    <property type="match status" value="1"/>
</dbReference>
<protein>
    <recommendedName>
        <fullName evidence="3">DNA-binding protein</fullName>
    </recommendedName>
</protein>
<dbReference type="SUPFAM" id="SSF50249">
    <property type="entry name" value="Nucleic acid-binding proteins"/>
    <property type="match status" value="1"/>
</dbReference>
<dbReference type="InterPro" id="IPR012340">
    <property type="entry name" value="NA-bd_OB-fold"/>
</dbReference>